<sequence length="19" mass="2142">MCVCVCVCVLGRYTCGVWF</sequence>
<accession>A0A0E9PLP5</accession>
<proteinExistence type="predicted"/>
<reference evidence="1" key="2">
    <citation type="journal article" date="2015" name="Fish Shellfish Immunol.">
        <title>Early steps in the European eel (Anguilla anguilla)-Vibrio vulnificus interaction in the gills: Role of the RtxA13 toxin.</title>
        <authorList>
            <person name="Callol A."/>
            <person name="Pajuelo D."/>
            <person name="Ebbesson L."/>
            <person name="Teles M."/>
            <person name="MacKenzie S."/>
            <person name="Amaro C."/>
        </authorList>
    </citation>
    <scope>NUCLEOTIDE SEQUENCE</scope>
</reference>
<name>A0A0E9PLP5_ANGAN</name>
<evidence type="ECO:0000313" key="1">
    <source>
        <dbReference type="EMBL" id="JAH04728.1"/>
    </source>
</evidence>
<organism evidence="1">
    <name type="scientific">Anguilla anguilla</name>
    <name type="common">European freshwater eel</name>
    <name type="synonym">Muraena anguilla</name>
    <dbReference type="NCBI Taxonomy" id="7936"/>
    <lineage>
        <taxon>Eukaryota</taxon>
        <taxon>Metazoa</taxon>
        <taxon>Chordata</taxon>
        <taxon>Craniata</taxon>
        <taxon>Vertebrata</taxon>
        <taxon>Euteleostomi</taxon>
        <taxon>Actinopterygii</taxon>
        <taxon>Neopterygii</taxon>
        <taxon>Teleostei</taxon>
        <taxon>Anguilliformes</taxon>
        <taxon>Anguillidae</taxon>
        <taxon>Anguilla</taxon>
    </lineage>
</organism>
<reference evidence="1" key="1">
    <citation type="submission" date="2014-11" db="EMBL/GenBank/DDBJ databases">
        <authorList>
            <person name="Amaro Gonzalez C."/>
        </authorList>
    </citation>
    <scope>NUCLEOTIDE SEQUENCE</scope>
</reference>
<protein>
    <submittedName>
        <fullName evidence="1">Uncharacterized protein</fullName>
    </submittedName>
</protein>
<dbReference type="AlphaFoldDB" id="A0A0E9PLP5"/>
<dbReference type="EMBL" id="GBXM01103849">
    <property type="protein sequence ID" value="JAH04728.1"/>
    <property type="molecule type" value="Transcribed_RNA"/>
</dbReference>